<dbReference type="AlphaFoldDB" id="A0A433DF35"/>
<gene>
    <name evidence="4" type="ORF">BC936DRAFT_142523</name>
</gene>
<feature type="region of interest" description="Disordered" evidence="2">
    <location>
        <begin position="21"/>
        <end position="51"/>
    </location>
</feature>
<dbReference type="GO" id="GO:0003712">
    <property type="term" value="F:transcription coregulator activity"/>
    <property type="evidence" value="ECO:0007669"/>
    <property type="project" value="TreeGrafter"/>
</dbReference>
<dbReference type="SMART" id="SM00441">
    <property type="entry name" value="FF"/>
    <property type="match status" value="2"/>
</dbReference>
<dbReference type="EMBL" id="RBNI01002299">
    <property type="protein sequence ID" value="RUP49438.1"/>
    <property type="molecule type" value="Genomic_DNA"/>
</dbReference>
<dbReference type="Proteomes" id="UP000268093">
    <property type="component" value="Unassembled WGS sequence"/>
</dbReference>
<dbReference type="Gene3D" id="1.10.10.440">
    <property type="entry name" value="FF domain"/>
    <property type="match status" value="2"/>
</dbReference>
<evidence type="ECO:0000313" key="4">
    <source>
        <dbReference type="EMBL" id="RUP49438.1"/>
    </source>
</evidence>
<dbReference type="GO" id="GO:0005634">
    <property type="term" value="C:nucleus"/>
    <property type="evidence" value="ECO:0007669"/>
    <property type="project" value="TreeGrafter"/>
</dbReference>
<accession>A0A433DF35</accession>
<feature type="region of interest" description="Disordered" evidence="2">
    <location>
        <begin position="233"/>
        <end position="256"/>
    </location>
</feature>
<keyword evidence="1" id="KW-0677">Repeat</keyword>
<evidence type="ECO:0000313" key="5">
    <source>
        <dbReference type="Proteomes" id="UP000268093"/>
    </source>
</evidence>
<dbReference type="PANTHER" id="PTHR15377">
    <property type="entry name" value="TRANSCRIPTION ELONGATION REGULATOR 1"/>
    <property type="match status" value="1"/>
</dbReference>
<dbReference type="InterPro" id="IPR002713">
    <property type="entry name" value="FF_domain"/>
</dbReference>
<dbReference type="SUPFAM" id="SSF81698">
    <property type="entry name" value="FF domain"/>
    <property type="match status" value="2"/>
</dbReference>
<keyword evidence="5" id="KW-1185">Reference proteome</keyword>
<feature type="domain" description="FF" evidence="3">
    <location>
        <begin position="109"/>
        <end position="163"/>
    </location>
</feature>
<evidence type="ECO:0000256" key="1">
    <source>
        <dbReference type="ARBA" id="ARBA00022737"/>
    </source>
</evidence>
<protein>
    <recommendedName>
        <fullName evidence="3">FF domain-containing protein</fullName>
    </recommendedName>
</protein>
<sequence length="282" mass="32811">MDVYKKKRWLTHLDRNQLHREEGSLRERERQVRRERAQRSRETDHSKSAAQREEGLLAFNTLLIDRIRTHSVTWADKRADLERDTRFHSAGLYEADRRQLFDEHVDKLHRTRVDQFHRLLDEHVRLDTTWLEVLPVVRDDPRATRLSRDEDALEKVFDAYMVERVKTAKKEFEELLRENQFVEFRVRWVGMGGGGAAAPGEEGEDTEPRVVPKLDLKEIHAVLKVRGQAIPRLKPSSRRARPDDRGLFGHPGKAKANHVGARGEVVTMRIVSVKKTIGSELG</sequence>
<organism evidence="4 5">
    <name type="scientific">Jimgerdemannia flammicorona</name>
    <dbReference type="NCBI Taxonomy" id="994334"/>
    <lineage>
        <taxon>Eukaryota</taxon>
        <taxon>Fungi</taxon>
        <taxon>Fungi incertae sedis</taxon>
        <taxon>Mucoromycota</taxon>
        <taxon>Mucoromycotina</taxon>
        <taxon>Endogonomycetes</taxon>
        <taxon>Endogonales</taxon>
        <taxon>Endogonaceae</taxon>
        <taxon>Jimgerdemannia</taxon>
    </lineage>
</organism>
<evidence type="ECO:0000256" key="2">
    <source>
        <dbReference type="SAM" id="MobiDB-lite"/>
    </source>
</evidence>
<dbReference type="PANTHER" id="PTHR15377:SF3">
    <property type="entry name" value="WW DOMAIN-CONTAINING PROTEIN"/>
    <property type="match status" value="1"/>
</dbReference>
<dbReference type="GO" id="GO:0070063">
    <property type="term" value="F:RNA polymerase binding"/>
    <property type="evidence" value="ECO:0007669"/>
    <property type="project" value="InterPro"/>
</dbReference>
<feature type="domain" description="FF" evidence="3">
    <location>
        <begin position="52"/>
        <end position="107"/>
    </location>
</feature>
<dbReference type="InterPro" id="IPR036517">
    <property type="entry name" value="FF_domain_sf"/>
</dbReference>
<dbReference type="OrthoDB" id="410044at2759"/>
<evidence type="ECO:0000259" key="3">
    <source>
        <dbReference type="SMART" id="SM00441"/>
    </source>
</evidence>
<dbReference type="InterPro" id="IPR045148">
    <property type="entry name" value="TCRG1-like"/>
</dbReference>
<proteinExistence type="predicted"/>
<comment type="caution">
    <text evidence="4">The sequence shown here is derived from an EMBL/GenBank/DDBJ whole genome shotgun (WGS) entry which is preliminary data.</text>
</comment>
<reference evidence="4 5" key="1">
    <citation type="journal article" date="2018" name="New Phytol.">
        <title>Phylogenomics of Endogonaceae and evolution of mycorrhizas within Mucoromycota.</title>
        <authorList>
            <person name="Chang Y."/>
            <person name="Desiro A."/>
            <person name="Na H."/>
            <person name="Sandor L."/>
            <person name="Lipzen A."/>
            <person name="Clum A."/>
            <person name="Barry K."/>
            <person name="Grigoriev I.V."/>
            <person name="Martin F.M."/>
            <person name="Stajich J.E."/>
            <person name="Smith M.E."/>
            <person name="Bonito G."/>
            <person name="Spatafora J.W."/>
        </authorList>
    </citation>
    <scope>NUCLEOTIDE SEQUENCE [LARGE SCALE GENOMIC DNA]</scope>
    <source>
        <strain evidence="4 5">GMNB39</strain>
    </source>
</reference>
<name>A0A433DF35_9FUNG</name>